<dbReference type="SUPFAM" id="SSF50346">
    <property type="entry name" value="PRC-barrel domain"/>
    <property type="match status" value="1"/>
</dbReference>
<sequence length="164" mass="17569">MLRLTFLLFFLLSSGASAEEAKVKVDDIVGSELISIAGDGGQASFTAPLGKAMEFNGLRQDRKVVGEVKDFVLDSNGAVVGAVVALEGLLDVSLRSVLIDANDLRVVAAPGYLEGETRASTVGAGLDKIYAAGAHRIVTHLSEEELRRLPRFVRDRRGSRTDNR</sequence>
<organism evidence="2 3">
    <name type="scientific">Tranquillimonas alkanivorans</name>
    <dbReference type="NCBI Taxonomy" id="441119"/>
    <lineage>
        <taxon>Bacteria</taxon>
        <taxon>Pseudomonadati</taxon>
        <taxon>Pseudomonadota</taxon>
        <taxon>Alphaproteobacteria</taxon>
        <taxon>Rhodobacterales</taxon>
        <taxon>Roseobacteraceae</taxon>
        <taxon>Tranquillimonas</taxon>
    </lineage>
</organism>
<dbReference type="EMBL" id="FOXA01000006">
    <property type="protein sequence ID" value="SFP39903.1"/>
    <property type="molecule type" value="Genomic_DNA"/>
</dbReference>
<dbReference type="AlphaFoldDB" id="A0A1I5Q0W5"/>
<keyword evidence="1" id="KW-0732">Signal</keyword>
<dbReference type="Proteomes" id="UP000199356">
    <property type="component" value="Unassembled WGS sequence"/>
</dbReference>
<dbReference type="InterPro" id="IPR011033">
    <property type="entry name" value="PRC_barrel-like_sf"/>
</dbReference>
<keyword evidence="3" id="KW-1185">Reference proteome</keyword>
<accession>A0A1I5Q0W5</accession>
<evidence type="ECO:0000313" key="2">
    <source>
        <dbReference type="EMBL" id="SFP39903.1"/>
    </source>
</evidence>
<evidence type="ECO:0000256" key="1">
    <source>
        <dbReference type="SAM" id="SignalP"/>
    </source>
</evidence>
<evidence type="ECO:0000313" key="3">
    <source>
        <dbReference type="Proteomes" id="UP000199356"/>
    </source>
</evidence>
<evidence type="ECO:0008006" key="4">
    <source>
        <dbReference type="Google" id="ProtNLM"/>
    </source>
</evidence>
<protein>
    <recommendedName>
        <fullName evidence="4">PRC-barrel domain-containing protein</fullName>
    </recommendedName>
</protein>
<dbReference type="STRING" id="441119.SAMN04488047_10618"/>
<gene>
    <name evidence="2" type="ORF">SAMN04488047_10618</name>
</gene>
<feature type="signal peptide" evidence="1">
    <location>
        <begin position="1"/>
        <end position="18"/>
    </location>
</feature>
<dbReference type="RefSeq" id="WP_143096130.1">
    <property type="nucleotide sequence ID" value="NZ_FOXA01000006.1"/>
</dbReference>
<feature type="chain" id="PRO_5011751100" description="PRC-barrel domain-containing protein" evidence="1">
    <location>
        <begin position="19"/>
        <end position="164"/>
    </location>
</feature>
<name>A0A1I5Q0W5_9RHOB</name>
<proteinExistence type="predicted"/>
<reference evidence="2 3" key="1">
    <citation type="submission" date="2016-10" db="EMBL/GenBank/DDBJ databases">
        <authorList>
            <person name="de Groot N.N."/>
        </authorList>
    </citation>
    <scope>NUCLEOTIDE SEQUENCE [LARGE SCALE GENOMIC DNA]</scope>
    <source>
        <strain evidence="2 3">DSM 19547</strain>
    </source>
</reference>
<dbReference type="Gene3D" id="2.30.30.240">
    <property type="entry name" value="PRC-barrel domain"/>
    <property type="match status" value="1"/>
</dbReference>